<proteinExistence type="predicted"/>
<dbReference type="PATRIC" id="fig|1299334.3.peg.4399"/>
<dbReference type="SUPFAM" id="SSF51182">
    <property type="entry name" value="RmlC-like cupins"/>
    <property type="match status" value="1"/>
</dbReference>
<protein>
    <submittedName>
        <fullName evidence="2">Cupin domain protein</fullName>
    </submittedName>
</protein>
<dbReference type="PANTHER" id="PTHR36440">
    <property type="entry name" value="PUTATIVE (AFU_ORTHOLOGUE AFUA_8G07350)-RELATED"/>
    <property type="match status" value="1"/>
</dbReference>
<dbReference type="InterPro" id="IPR014710">
    <property type="entry name" value="RmlC-like_jellyroll"/>
</dbReference>
<dbReference type="AlphaFoldDB" id="X8BGN3"/>
<dbReference type="Pfam" id="PF07883">
    <property type="entry name" value="Cupin_2"/>
    <property type="match status" value="1"/>
</dbReference>
<feature type="domain" description="Cupin type-2" evidence="1">
    <location>
        <begin position="48"/>
        <end position="112"/>
    </location>
</feature>
<dbReference type="PANTHER" id="PTHR36440:SF1">
    <property type="entry name" value="PUTATIVE (AFU_ORTHOLOGUE AFUA_8G07350)-RELATED"/>
    <property type="match status" value="1"/>
</dbReference>
<dbReference type="Gene3D" id="2.60.120.10">
    <property type="entry name" value="Jelly Rolls"/>
    <property type="match status" value="1"/>
</dbReference>
<reference evidence="2" key="1">
    <citation type="submission" date="2014-01" db="EMBL/GenBank/DDBJ databases">
        <authorList>
            <person name="Brown-Elliot B."/>
            <person name="Wallace R."/>
            <person name="Lenaerts A."/>
            <person name="Ordway D."/>
            <person name="DeGroote M.A."/>
            <person name="Parker T."/>
            <person name="Sizemore C."/>
            <person name="Tallon L.J."/>
            <person name="Sadzewicz L.K."/>
            <person name="Sengamalay N."/>
            <person name="Fraser C.M."/>
            <person name="Hine E."/>
            <person name="Shefchek K.A."/>
            <person name="Das S.P."/>
            <person name="Tettelin H."/>
        </authorList>
    </citation>
    <scope>NUCLEOTIDE SEQUENCE [LARGE SCALE GENOMIC DNA]</scope>
    <source>
        <strain evidence="2">4042</strain>
    </source>
</reference>
<accession>X8BGN3</accession>
<name>X8BGN3_MYCXE</name>
<sequence>MADEREAQLAVVQPGEGDAVAIPGFGAVFKLSSRTTAGEVAIVEHPFAVGFVTAPHMHTREDEHSIVLAGEIGFRSDDSEVVLGPGGYITKPRGQMHAMWNAGSEPGRIVEVITRVGSRTISMN</sequence>
<dbReference type="InterPro" id="IPR013096">
    <property type="entry name" value="Cupin_2"/>
</dbReference>
<dbReference type="EMBL" id="JAOB01000042">
    <property type="protein sequence ID" value="EUA42378.1"/>
    <property type="molecule type" value="Genomic_DNA"/>
</dbReference>
<dbReference type="InterPro" id="IPR053146">
    <property type="entry name" value="QDO-like"/>
</dbReference>
<evidence type="ECO:0000313" key="2">
    <source>
        <dbReference type="EMBL" id="EUA42378.1"/>
    </source>
</evidence>
<evidence type="ECO:0000259" key="1">
    <source>
        <dbReference type="Pfam" id="PF07883"/>
    </source>
</evidence>
<comment type="caution">
    <text evidence="2">The sequence shown here is derived from an EMBL/GenBank/DDBJ whole genome shotgun (WGS) entry which is preliminary data.</text>
</comment>
<organism evidence="2">
    <name type="scientific">Mycobacterium xenopi 4042</name>
    <dbReference type="NCBI Taxonomy" id="1299334"/>
    <lineage>
        <taxon>Bacteria</taxon>
        <taxon>Bacillati</taxon>
        <taxon>Actinomycetota</taxon>
        <taxon>Actinomycetes</taxon>
        <taxon>Mycobacteriales</taxon>
        <taxon>Mycobacteriaceae</taxon>
        <taxon>Mycobacterium</taxon>
    </lineage>
</organism>
<gene>
    <name evidence="2" type="ORF">I553_6238</name>
</gene>
<dbReference type="InterPro" id="IPR011051">
    <property type="entry name" value="RmlC_Cupin_sf"/>
</dbReference>